<evidence type="ECO:0000256" key="1">
    <source>
        <dbReference type="SAM" id="MobiDB-lite"/>
    </source>
</evidence>
<accession>A0A811YUX4</accession>
<dbReference type="AlphaFoldDB" id="A0A811YUX4"/>
<evidence type="ECO:0000259" key="2">
    <source>
        <dbReference type="Pfam" id="PF05699"/>
    </source>
</evidence>
<protein>
    <submittedName>
        <fullName evidence="3">(raccoon dog) hypothetical protein</fullName>
    </submittedName>
</protein>
<dbReference type="PANTHER" id="PTHR47241:SF3">
    <property type="entry name" value="HAT C-TERMINAL DIMERISATION DOMAIN-CONTAINING PROTEIN"/>
    <property type="match status" value="1"/>
</dbReference>
<evidence type="ECO:0000313" key="4">
    <source>
        <dbReference type="Proteomes" id="UP000645828"/>
    </source>
</evidence>
<dbReference type="InterPro" id="IPR052865">
    <property type="entry name" value="Zinc_finger_BED"/>
</dbReference>
<feature type="region of interest" description="Disordered" evidence="1">
    <location>
        <begin position="369"/>
        <end position="421"/>
    </location>
</feature>
<dbReference type="GO" id="GO:0046983">
    <property type="term" value="F:protein dimerization activity"/>
    <property type="evidence" value="ECO:0007669"/>
    <property type="project" value="InterPro"/>
</dbReference>
<evidence type="ECO:0000313" key="3">
    <source>
        <dbReference type="EMBL" id="CAD7680444.1"/>
    </source>
</evidence>
<feature type="region of interest" description="Disordered" evidence="1">
    <location>
        <begin position="146"/>
        <end position="177"/>
    </location>
</feature>
<dbReference type="Proteomes" id="UP000645828">
    <property type="component" value="Unassembled WGS sequence"/>
</dbReference>
<feature type="compositionally biased region" description="Basic and acidic residues" evidence="1">
    <location>
        <begin position="206"/>
        <end position="219"/>
    </location>
</feature>
<dbReference type="Pfam" id="PF05699">
    <property type="entry name" value="Dimer_Tnp_hAT"/>
    <property type="match status" value="1"/>
</dbReference>
<dbReference type="GO" id="GO:0006357">
    <property type="term" value="P:regulation of transcription by RNA polymerase II"/>
    <property type="evidence" value="ECO:0007669"/>
    <property type="project" value="TreeGrafter"/>
</dbReference>
<dbReference type="InterPro" id="IPR012337">
    <property type="entry name" value="RNaseH-like_sf"/>
</dbReference>
<feature type="compositionally biased region" description="Basic residues" evidence="1">
    <location>
        <begin position="194"/>
        <end position="205"/>
    </location>
</feature>
<feature type="region of interest" description="Disordered" evidence="1">
    <location>
        <begin position="190"/>
        <end position="251"/>
    </location>
</feature>
<feature type="region of interest" description="Disordered" evidence="1">
    <location>
        <begin position="1"/>
        <end position="48"/>
    </location>
</feature>
<name>A0A811YUX4_NYCPR</name>
<feature type="region of interest" description="Disordered" evidence="1">
    <location>
        <begin position="84"/>
        <end position="126"/>
    </location>
</feature>
<comment type="caution">
    <text evidence="3">The sequence shown here is derived from an EMBL/GenBank/DDBJ whole genome shotgun (WGS) entry which is preliminary data.</text>
</comment>
<organism evidence="3 4">
    <name type="scientific">Nyctereutes procyonoides</name>
    <name type="common">Raccoon dog</name>
    <name type="synonym">Canis procyonoides</name>
    <dbReference type="NCBI Taxonomy" id="34880"/>
    <lineage>
        <taxon>Eukaryota</taxon>
        <taxon>Metazoa</taxon>
        <taxon>Chordata</taxon>
        <taxon>Craniata</taxon>
        <taxon>Vertebrata</taxon>
        <taxon>Euteleostomi</taxon>
        <taxon>Mammalia</taxon>
        <taxon>Eutheria</taxon>
        <taxon>Laurasiatheria</taxon>
        <taxon>Carnivora</taxon>
        <taxon>Caniformia</taxon>
        <taxon>Canidae</taxon>
        <taxon>Nyctereutes</taxon>
    </lineage>
</organism>
<feature type="domain" description="HAT C-terminal dimerisation" evidence="2">
    <location>
        <begin position="962"/>
        <end position="1041"/>
    </location>
</feature>
<dbReference type="EMBL" id="CAJHUB010000749">
    <property type="protein sequence ID" value="CAD7680444.1"/>
    <property type="molecule type" value="Genomic_DNA"/>
</dbReference>
<keyword evidence="4" id="KW-1185">Reference proteome</keyword>
<dbReference type="PANTHER" id="PTHR47241">
    <property type="entry name" value="FINGER PROTEIN, PUTATIVE-RELATED"/>
    <property type="match status" value="1"/>
</dbReference>
<feature type="compositionally biased region" description="Low complexity" evidence="1">
    <location>
        <begin position="113"/>
        <end position="123"/>
    </location>
</feature>
<reference evidence="3" key="1">
    <citation type="submission" date="2020-12" db="EMBL/GenBank/DDBJ databases">
        <authorList>
            <consortium name="Molecular Ecology Group"/>
        </authorList>
    </citation>
    <scope>NUCLEOTIDE SEQUENCE</scope>
    <source>
        <strain evidence="3">TBG_1078</strain>
    </source>
</reference>
<dbReference type="InterPro" id="IPR008906">
    <property type="entry name" value="HATC_C_dom"/>
</dbReference>
<gene>
    <name evidence="3" type="ORF">NYPRO_LOCUS13237</name>
</gene>
<dbReference type="SUPFAM" id="SSF53098">
    <property type="entry name" value="Ribonuclease H-like"/>
    <property type="match status" value="1"/>
</dbReference>
<sequence>MLEVEKIRKPPKRHTPSRLLGQEPPVCANSSVIRSRSPAGTLALPSSKFHNRTTSTFHRRGWGAGGRLLAMEDKLEFVDAEERAVSGHRKIRASASPKGSERDLLLQRKRPHSLPSSSRISSPDQVFLEEPEKGTLGLPVCGEKRKACSLGSPDAHPAASHTKCLGSRGRNKPKGDSDLCSLISVLEQEPPVQPKKKVSKQKARGQRREGEPTLKKARDLVLSSGPAPSPPAPLQAVSPDQSEVGQPSKSKKVKQADILVAPLAREVRRLKKWKRHLLAAVGETSSLVSLQKPPCLKKLIRNPRHSPGSLEISHKPLSDISRFFTFDCKNVCNVTCTLCHASIRQGKFKGHLQTSGLVCHLVSRHGLERERRPAVASPGEKGELEERKHKGLPASPASLAPEGLPSPRHCLDTSASEDSGRVLGPGRPEQLFLALPPLPASIKDEPVVVPLAVGEGRGGTDITGQPQAQAWNHSIAQLLCSLTLPFSFTSSLPFRRFMAQVDPCYQVPPPAFFFEKALPLLHEAVSEQVCREMQWAKGSCVHLTVSTAAPDAVVDYVAITAHWGAILPGSRQVASESPRKQAVLLVRGLAQDSSLEERQQALQEQVRLWLSRSTLRPGFLVSGSCPSLEQAVRMEGYTHIPCFAHCLDSLVRNFLCHHQSVQTILGTVRAICSHFQGSSGARQLLSQLQQQCGLPAHQPFWELSDHWLSAYRLMEWLVEHQRPLQEYEEKYQLGKARTALSATFWSLMDSLVMLLQPFHMVVQEASTAWATLSQVLPQLRYLHIILEQIHEHFKEQGGSEVSTAVRLAKGLALQVSTDCQLNELFYRKEFVLATLLDPRFKGKIEAILPMGADIDHWKQVLVYKVKEIMVSDCSLPSSPSPDSPKTMCMGTTMSSRMVKTLGAKGKDGTEPGWCRGSSRSLLLGQRERSLLEQLESAGLLASERSGASLSTESHLASIIVKKYLRDNETIGAQEDPLVYWEKRQEVWPVLARLATVYLSCPPTGAFCESVYTSLDSPAILEHSTPLPVETVERLLFLKTNLENFPNYTTPSLLFLNGDLAEGEQTSTADLQQTP</sequence>
<proteinExistence type="predicted"/>